<reference evidence="4" key="1">
    <citation type="submission" date="2020-03" db="EMBL/GenBank/DDBJ databases">
        <title>Site-based positive gene gene selection in Geosmithia morbida across the United States reveals a broad range of putative effectors and factors for local host and environmental adapation.</title>
        <authorList>
            <person name="Onufrak A."/>
            <person name="Murdoch R.W."/>
            <person name="Gazis R."/>
            <person name="Huff M."/>
            <person name="Staton M."/>
            <person name="Klingeman W."/>
            <person name="Hadziabdic D."/>
        </authorList>
    </citation>
    <scope>NUCLEOTIDE SEQUENCE</scope>
    <source>
        <strain evidence="4">1262</strain>
    </source>
</reference>
<feature type="compositionally biased region" description="Basic and acidic residues" evidence="1">
    <location>
        <begin position="246"/>
        <end position="264"/>
    </location>
</feature>
<keyword evidence="2" id="KW-0812">Transmembrane</keyword>
<evidence type="ECO:0000259" key="3">
    <source>
        <dbReference type="PROSITE" id="PS50076"/>
    </source>
</evidence>
<dbReference type="PANTHER" id="PTHR44873">
    <property type="entry name" value="DNAJ HOMOLOG SUBFAMILY C MEMBER 30, MITOCHONDRIAL"/>
    <property type="match status" value="1"/>
</dbReference>
<dbReference type="InterPro" id="IPR036869">
    <property type="entry name" value="J_dom_sf"/>
</dbReference>
<dbReference type="RefSeq" id="XP_035324341.1">
    <property type="nucleotide sequence ID" value="XM_035462917.1"/>
</dbReference>
<accession>A0A9P5D8N1</accession>
<dbReference type="Proteomes" id="UP000749293">
    <property type="component" value="Unassembled WGS sequence"/>
</dbReference>
<feature type="transmembrane region" description="Helical" evidence="2">
    <location>
        <begin position="287"/>
        <end position="309"/>
    </location>
</feature>
<dbReference type="Pfam" id="PF00226">
    <property type="entry name" value="DnaJ"/>
    <property type="match status" value="1"/>
</dbReference>
<evidence type="ECO:0000256" key="1">
    <source>
        <dbReference type="SAM" id="MobiDB-lite"/>
    </source>
</evidence>
<dbReference type="InterPro" id="IPR053025">
    <property type="entry name" value="Mito_ATP_Synthase-Asso"/>
</dbReference>
<feature type="compositionally biased region" description="Gly residues" evidence="1">
    <location>
        <begin position="17"/>
        <end position="33"/>
    </location>
</feature>
<dbReference type="PRINTS" id="PR00625">
    <property type="entry name" value="JDOMAIN"/>
</dbReference>
<feature type="compositionally biased region" description="Low complexity" evidence="1">
    <location>
        <begin position="137"/>
        <end position="152"/>
    </location>
</feature>
<feature type="region of interest" description="Disordered" evidence="1">
    <location>
        <begin position="240"/>
        <end position="272"/>
    </location>
</feature>
<dbReference type="GeneID" id="55967163"/>
<feature type="region of interest" description="Disordered" evidence="1">
    <location>
        <begin position="1"/>
        <end position="52"/>
    </location>
</feature>
<keyword evidence="2" id="KW-1133">Transmembrane helix</keyword>
<dbReference type="SUPFAM" id="SSF46565">
    <property type="entry name" value="Chaperone J-domain"/>
    <property type="match status" value="1"/>
</dbReference>
<dbReference type="EMBL" id="JAANYQ010000002">
    <property type="protein sequence ID" value="KAF4125689.1"/>
    <property type="molecule type" value="Genomic_DNA"/>
</dbReference>
<sequence length="332" mass="36311">MPMLRFPSARLPSATGTGAGAGAGAGTGAGGGSSISQRQRKGHHAGVPRLCARRGLATSRALMNPEMAKRNHYERLDVRHDASPADIKKLSKTHHPDVNRHDPNASHNFSLLSESYGVLSDASKRASYDRDVLSLNSRSSHSSSSSHAQQHQPHNPKASYHSTGGRPPSGLSRRRSSFRGPPPSFYATGGWGAHAEKRRRAHEESTGTRSGYYGAYGTYSGASPSSSSSSKFAESAADYTRGGVPHFDRDSHVRTQRREDDRRWQRAHRARRAVDEDNVEFEPQMTIGAHFAVILALLAASFALPAWYLRSARNRNNGRNSQQQPQQQRLQA</sequence>
<feature type="region of interest" description="Disordered" evidence="1">
    <location>
        <begin position="132"/>
        <end position="213"/>
    </location>
</feature>
<protein>
    <submittedName>
        <fullName evidence="4">DnaJ domain</fullName>
    </submittedName>
</protein>
<evidence type="ECO:0000313" key="4">
    <source>
        <dbReference type="EMBL" id="KAF4125689.1"/>
    </source>
</evidence>
<dbReference type="Gene3D" id="1.10.287.110">
    <property type="entry name" value="DnaJ domain"/>
    <property type="match status" value="1"/>
</dbReference>
<keyword evidence="5" id="KW-1185">Reference proteome</keyword>
<comment type="caution">
    <text evidence="4">The sequence shown here is derived from an EMBL/GenBank/DDBJ whole genome shotgun (WGS) entry which is preliminary data.</text>
</comment>
<gene>
    <name evidence="4" type="ORF">GMORB2_0933</name>
</gene>
<keyword evidence="2" id="KW-0472">Membrane</keyword>
<dbReference type="AlphaFoldDB" id="A0A9P5D8N1"/>
<dbReference type="CDD" id="cd06257">
    <property type="entry name" value="DnaJ"/>
    <property type="match status" value="1"/>
</dbReference>
<proteinExistence type="predicted"/>
<evidence type="ECO:0000256" key="2">
    <source>
        <dbReference type="SAM" id="Phobius"/>
    </source>
</evidence>
<feature type="domain" description="J" evidence="3">
    <location>
        <begin position="71"/>
        <end position="132"/>
    </location>
</feature>
<dbReference type="InterPro" id="IPR001623">
    <property type="entry name" value="DnaJ_domain"/>
</dbReference>
<organism evidence="4 5">
    <name type="scientific">Geosmithia morbida</name>
    <dbReference type="NCBI Taxonomy" id="1094350"/>
    <lineage>
        <taxon>Eukaryota</taxon>
        <taxon>Fungi</taxon>
        <taxon>Dikarya</taxon>
        <taxon>Ascomycota</taxon>
        <taxon>Pezizomycotina</taxon>
        <taxon>Sordariomycetes</taxon>
        <taxon>Hypocreomycetidae</taxon>
        <taxon>Hypocreales</taxon>
        <taxon>Bionectriaceae</taxon>
        <taxon>Geosmithia</taxon>
    </lineage>
</organism>
<evidence type="ECO:0000313" key="5">
    <source>
        <dbReference type="Proteomes" id="UP000749293"/>
    </source>
</evidence>
<dbReference type="PROSITE" id="PS50076">
    <property type="entry name" value="DNAJ_2"/>
    <property type="match status" value="1"/>
</dbReference>
<dbReference type="SMART" id="SM00271">
    <property type="entry name" value="DnaJ"/>
    <property type="match status" value="1"/>
</dbReference>
<dbReference type="PANTHER" id="PTHR44873:SF1">
    <property type="entry name" value="DNAJ HOMOLOG SUBFAMILY C MEMBER 30, MITOCHONDRIAL"/>
    <property type="match status" value="1"/>
</dbReference>
<dbReference type="OrthoDB" id="10250354at2759"/>
<name>A0A9P5D8N1_9HYPO</name>